<dbReference type="Proteomes" id="UP000198703">
    <property type="component" value="Unassembled WGS sequence"/>
</dbReference>
<proteinExistence type="predicted"/>
<dbReference type="RefSeq" id="WP_139283939.1">
    <property type="nucleotide sequence ID" value="NZ_FNQM01000001.1"/>
</dbReference>
<sequence>MGDKGLQSFDGSTNGYKKDGRGTWRDTGDHSIRHSVDLAEDGSIREHVVHTDKTTGFRDKRGEVYTSDMLQSGDGDAESREERMRRFLEGSDQQEPALRQERDIDL</sequence>
<protein>
    <submittedName>
        <fullName evidence="2">Uncharacterized protein</fullName>
    </submittedName>
</protein>
<evidence type="ECO:0000256" key="1">
    <source>
        <dbReference type="SAM" id="MobiDB-lite"/>
    </source>
</evidence>
<reference evidence="2 3" key="1">
    <citation type="submission" date="2016-10" db="EMBL/GenBank/DDBJ databases">
        <authorList>
            <person name="de Groot N.N."/>
        </authorList>
    </citation>
    <scope>NUCLEOTIDE SEQUENCE [LARGE SCALE GENOMIC DNA]</scope>
    <source>
        <strain evidence="2 3">DSM 15345</strain>
    </source>
</reference>
<name>A0A1H3VF68_9RHOB</name>
<dbReference type="AlphaFoldDB" id="A0A1H3VF68"/>
<feature type="region of interest" description="Disordered" evidence="1">
    <location>
        <begin position="87"/>
        <end position="106"/>
    </location>
</feature>
<organism evidence="2 3">
    <name type="scientific">Rubrimonas cliftonensis</name>
    <dbReference type="NCBI Taxonomy" id="89524"/>
    <lineage>
        <taxon>Bacteria</taxon>
        <taxon>Pseudomonadati</taxon>
        <taxon>Pseudomonadota</taxon>
        <taxon>Alphaproteobacteria</taxon>
        <taxon>Rhodobacterales</taxon>
        <taxon>Paracoccaceae</taxon>
        <taxon>Rubrimonas</taxon>
    </lineage>
</organism>
<feature type="region of interest" description="Disordered" evidence="1">
    <location>
        <begin position="1"/>
        <end position="30"/>
    </location>
</feature>
<dbReference type="STRING" id="89524.SAMN05444370_10145"/>
<feature type="compositionally biased region" description="Basic and acidic residues" evidence="1">
    <location>
        <begin position="16"/>
        <end position="30"/>
    </location>
</feature>
<evidence type="ECO:0000313" key="2">
    <source>
        <dbReference type="EMBL" id="SDZ73435.1"/>
    </source>
</evidence>
<evidence type="ECO:0000313" key="3">
    <source>
        <dbReference type="Proteomes" id="UP000198703"/>
    </source>
</evidence>
<gene>
    <name evidence="2" type="ORF">SAMN05444370_10145</name>
</gene>
<accession>A0A1H3VF68</accession>
<keyword evidence="3" id="KW-1185">Reference proteome</keyword>
<dbReference type="EMBL" id="FNQM01000001">
    <property type="protein sequence ID" value="SDZ73435.1"/>
    <property type="molecule type" value="Genomic_DNA"/>
</dbReference>